<gene>
    <name evidence="6" type="ORF">F2P58_24250</name>
</gene>
<dbReference type="InterPro" id="IPR050389">
    <property type="entry name" value="LysR-type_TF"/>
</dbReference>
<dbReference type="GO" id="GO:0003700">
    <property type="term" value="F:DNA-binding transcription factor activity"/>
    <property type="evidence" value="ECO:0007669"/>
    <property type="project" value="InterPro"/>
</dbReference>
<reference evidence="6 7" key="1">
    <citation type="submission" date="2019-09" db="EMBL/GenBank/DDBJ databases">
        <title>Whole genome sequence of Vibrio fortis.</title>
        <authorList>
            <person name="Das S.K."/>
        </authorList>
    </citation>
    <scope>NUCLEOTIDE SEQUENCE [LARGE SCALE GENOMIC DNA]</scope>
    <source>
        <strain evidence="6 7">AN60</strain>
    </source>
</reference>
<evidence type="ECO:0000313" key="7">
    <source>
        <dbReference type="Proteomes" id="UP000326789"/>
    </source>
</evidence>
<comment type="caution">
    <text evidence="6">The sequence shown here is derived from an EMBL/GenBank/DDBJ whole genome shotgun (WGS) entry which is preliminary data.</text>
</comment>
<evidence type="ECO:0000259" key="5">
    <source>
        <dbReference type="PROSITE" id="PS50931"/>
    </source>
</evidence>
<evidence type="ECO:0000256" key="1">
    <source>
        <dbReference type="ARBA" id="ARBA00009437"/>
    </source>
</evidence>
<dbReference type="GO" id="GO:0003677">
    <property type="term" value="F:DNA binding"/>
    <property type="evidence" value="ECO:0007669"/>
    <property type="project" value="UniProtKB-KW"/>
</dbReference>
<evidence type="ECO:0000256" key="2">
    <source>
        <dbReference type="ARBA" id="ARBA00023015"/>
    </source>
</evidence>
<name>A0A5N3QTT9_9VIBR</name>
<organism evidence="6 7">
    <name type="scientific">Vibrio fortis</name>
    <dbReference type="NCBI Taxonomy" id="212667"/>
    <lineage>
        <taxon>Bacteria</taxon>
        <taxon>Pseudomonadati</taxon>
        <taxon>Pseudomonadota</taxon>
        <taxon>Gammaproteobacteria</taxon>
        <taxon>Vibrionales</taxon>
        <taxon>Vibrionaceae</taxon>
        <taxon>Vibrio</taxon>
    </lineage>
</organism>
<dbReference type="SUPFAM" id="SSF46785">
    <property type="entry name" value="Winged helix' DNA-binding domain"/>
    <property type="match status" value="1"/>
</dbReference>
<keyword evidence="3" id="KW-0238">DNA-binding</keyword>
<protein>
    <submittedName>
        <fullName evidence="6">LysR family transcriptional regulator</fullName>
    </submittedName>
</protein>
<dbReference type="Gene3D" id="1.10.10.10">
    <property type="entry name" value="Winged helix-like DNA-binding domain superfamily/Winged helix DNA-binding domain"/>
    <property type="match status" value="1"/>
</dbReference>
<evidence type="ECO:0000256" key="3">
    <source>
        <dbReference type="ARBA" id="ARBA00023125"/>
    </source>
</evidence>
<dbReference type="PANTHER" id="PTHR30118:SF15">
    <property type="entry name" value="TRANSCRIPTIONAL REGULATORY PROTEIN"/>
    <property type="match status" value="1"/>
</dbReference>
<dbReference type="PROSITE" id="PS50931">
    <property type="entry name" value="HTH_LYSR"/>
    <property type="match status" value="1"/>
</dbReference>
<accession>A0A5N3QTT9</accession>
<comment type="similarity">
    <text evidence="1">Belongs to the LysR transcriptional regulatory family.</text>
</comment>
<dbReference type="Pfam" id="PF03466">
    <property type="entry name" value="LysR_substrate"/>
    <property type="match status" value="1"/>
</dbReference>
<proteinExistence type="inferred from homology"/>
<dbReference type="InterPro" id="IPR000847">
    <property type="entry name" value="LysR_HTH_N"/>
</dbReference>
<evidence type="ECO:0000256" key="4">
    <source>
        <dbReference type="ARBA" id="ARBA00023163"/>
    </source>
</evidence>
<feature type="domain" description="HTH lysR-type" evidence="5">
    <location>
        <begin position="14"/>
        <end position="71"/>
    </location>
</feature>
<dbReference type="Pfam" id="PF00126">
    <property type="entry name" value="HTH_1"/>
    <property type="match status" value="1"/>
</dbReference>
<sequence>MVMYDIGMTDIRRLDPQVLLVFESLLETKSTTMSAARLGLSQSAVSGALKRLREIFDDPLFERHSRGLRPTHRANELSIPVSQILNSMRALSSSMEFDPATATGTINILATDYALATIIAPIREKLASVAPGLSVNIQAYSGKDAISNASLLSTDLLIGSPAMLPETLQTRHLKSDELVLFMSSKHRLANQNVSIDDFCSYPHVVVSLQGKSPKTKVDEVLAAKGYSRVIDTITPSFLSLQTLIGQSERLSIAPKGLSDVVNDTLIYKPLPLDLPPIDLYVAWHKRFADDKRHRWLRRTIAAWVSK</sequence>
<keyword evidence="2" id="KW-0805">Transcription regulation</keyword>
<dbReference type="InterPro" id="IPR005119">
    <property type="entry name" value="LysR_subst-bd"/>
</dbReference>
<dbReference type="CDD" id="cd08417">
    <property type="entry name" value="PBP2_Nitroaromatics_like"/>
    <property type="match status" value="1"/>
</dbReference>
<keyword evidence="4" id="KW-0804">Transcription</keyword>
<dbReference type="InterPro" id="IPR036390">
    <property type="entry name" value="WH_DNA-bd_sf"/>
</dbReference>
<dbReference type="Proteomes" id="UP000326789">
    <property type="component" value="Unassembled WGS sequence"/>
</dbReference>
<dbReference type="AlphaFoldDB" id="A0A5N3QTT9"/>
<dbReference type="InterPro" id="IPR036388">
    <property type="entry name" value="WH-like_DNA-bd_sf"/>
</dbReference>
<dbReference type="EMBL" id="VWSE01000010">
    <property type="protein sequence ID" value="KAB0285616.1"/>
    <property type="molecule type" value="Genomic_DNA"/>
</dbReference>
<dbReference type="Gene3D" id="3.40.190.10">
    <property type="entry name" value="Periplasmic binding protein-like II"/>
    <property type="match status" value="2"/>
</dbReference>
<dbReference type="InterPro" id="IPR037402">
    <property type="entry name" value="YidZ_PBP2"/>
</dbReference>
<evidence type="ECO:0000313" key="6">
    <source>
        <dbReference type="EMBL" id="KAB0285616.1"/>
    </source>
</evidence>
<dbReference type="PANTHER" id="PTHR30118">
    <property type="entry name" value="HTH-TYPE TRANSCRIPTIONAL REGULATOR LEUO-RELATED"/>
    <property type="match status" value="1"/>
</dbReference>
<dbReference type="SUPFAM" id="SSF53850">
    <property type="entry name" value="Periplasmic binding protein-like II"/>
    <property type="match status" value="1"/>
</dbReference>